<evidence type="ECO:0000313" key="3">
    <source>
        <dbReference type="Proteomes" id="UP000610846"/>
    </source>
</evidence>
<gene>
    <name evidence="2" type="ORF">IF651_08090</name>
</gene>
<dbReference type="RefSeq" id="WP_191828601.1">
    <property type="nucleotide sequence ID" value="NZ_JACYHB010000005.1"/>
</dbReference>
<reference evidence="2" key="1">
    <citation type="journal article" date="2018" name="Curr. Microbiol.">
        <title>Cellulosimicrobium arenosum sp. nov., Isolated from Marine Sediment Sand.</title>
        <authorList>
            <person name="Oh M."/>
            <person name="Kim J.H."/>
            <person name="Yoon J.H."/>
            <person name="Schumann P."/>
            <person name="Kim W."/>
        </authorList>
    </citation>
    <scope>NUCLEOTIDE SEQUENCE</scope>
    <source>
        <strain evidence="2">KCTC 49039</strain>
    </source>
</reference>
<feature type="compositionally biased region" description="Basic residues" evidence="1">
    <location>
        <begin position="10"/>
        <end position="19"/>
    </location>
</feature>
<reference evidence="2" key="2">
    <citation type="submission" date="2020-09" db="EMBL/GenBank/DDBJ databases">
        <authorList>
            <person name="Yu Y."/>
        </authorList>
    </citation>
    <scope>NUCLEOTIDE SEQUENCE</scope>
    <source>
        <strain evidence="2">KCTC 49039</strain>
    </source>
</reference>
<dbReference type="EMBL" id="JACYHB010000005">
    <property type="protein sequence ID" value="MBD8079014.1"/>
    <property type="molecule type" value="Genomic_DNA"/>
</dbReference>
<protein>
    <submittedName>
        <fullName evidence="2">Uncharacterized protein</fullName>
    </submittedName>
</protein>
<organism evidence="2 3">
    <name type="scientific">Cellulosimicrobium arenosum</name>
    <dbReference type="NCBI Taxonomy" id="2708133"/>
    <lineage>
        <taxon>Bacteria</taxon>
        <taxon>Bacillati</taxon>
        <taxon>Actinomycetota</taxon>
        <taxon>Actinomycetes</taxon>
        <taxon>Micrococcales</taxon>
        <taxon>Promicromonosporaceae</taxon>
        <taxon>Cellulosimicrobium</taxon>
    </lineage>
</organism>
<feature type="compositionally biased region" description="Basic and acidic residues" evidence="1">
    <location>
        <begin position="58"/>
        <end position="75"/>
    </location>
</feature>
<comment type="caution">
    <text evidence="2">The sequence shown here is derived from an EMBL/GenBank/DDBJ whole genome shotgun (WGS) entry which is preliminary data.</text>
</comment>
<keyword evidence="3" id="KW-1185">Reference proteome</keyword>
<accession>A0A927IZS1</accession>
<dbReference type="AlphaFoldDB" id="A0A927IZS1"/>
<feature type="region of interest" description="Disordered" evidence="1">
    <location>
        <begin position="1"/>
        <end position="75"/>
    </location>
</feature>
<evidence type="ECO:0000256" key="1">
    <source>
        <dbReference type="SAM" id="MobiDB-lite"/>
    </source>
</evidence>
<evidence type="ECO:0000313" key="2">
    <source>
        <dbReference type="EMBL" id="MBD8079014.1"/>
    </source>
</evidence>
<name>A0A927IZS1_9MICO</name>
<sequence length="75" mass="8216">MSSSEPRPRGGARRPRRAVRLGTERTAVPGTSADERPDGWGDEPDDARGAGPGRRGRTPNDDRLLRDVPPHYGRD</sequence>
<dbReference type="Proteomes" id="UP000610846">
    <property type="component" value="Unassembled WGS sequence"/>
</dbReference>
<proteinExistence type="predicted"/>